<feature type="compositionally biased region" description="Polar residues" evidence="1">
    <location>
        <begin position="205"/>
        <end position="215"/>
    </location>
</feature>
<evidence type="ECO:0000313" key="2">
    <source>
        <dbReference type="EMBL" id="KAL3678135.1"/>
    </source>
</evidence>
<dbReference type="SUPFAM" id="SSF57756">
    <property type="entry name" value="Retrovirus zinc finger-like domains"/>
    <property type="match status" value="1"/>
</dbReference>
<dbReference type="InterPro" id="IPR036875">
    <property type="entry name" value="Znf_CCHC_sf"/>
</dbReference>
<dbReference type="PANTHER" id="PTHR13491:SF0">
    <property type="entry name" value="ZINC FINGER CCHC DOMAIN-CONTAINING PROTEIN 10"/>
    <property type="match status" value="1"/>
</dbReference>
<feature type="region of interest" description="Disordered" evidence="1">
    <location>
        <begin position="143"/>
        <end position="271"/>
    </location>
</feature>
<feature type="compositionally biased region" description="Low complexity" evidence="1">
    <location>
        <begin position="31"/>
        <end position="43"/>
    </location>
</feature>
<dbReference type="AlphaFoldDB" id="A0ABD3GG24"/>
<feature type="compositionally biased region" description="Basic residues" evidence="1">
    <location>
        <begin position="261"/>
        <end position="271"/>
    </location>
</feature>
<gene>
    <name evidence="2" type="ORF">R1sor_021091</name>
</gene>
<feature type="compositionally biased region" description="Basic and acidic residues" evidence="1">
    <location>
        <begin position="148"/>
        <end position="167"/>
    </location>
</feature>
<dbReference type="EMBL" id="JBJQOH010000007">
    <property type="protein sequence ID" value="KAL3678135.1"/>
    <property type="molecule type" value="Genomic_DNA"/>
</dbReference>
<reference evidence="2 3" key="1">
    <citation type="submission" date="2024-09" db="EMBL/GenBank/DDBJ databases">
        <title>Chromosome-scale assembly of Riccia sorocarpa.</title>
        <authorList>
            <person name="Paukszto L."/>
        </authorList>
    </citation>
    <scope>NUCLEOTIDE SEQUENCE [LARGE SCALE GENOMIC DNA]</scope>
    <source>
        <strain evidence="2">LP-2024</strain>
        <tissue evidence="2">Aerial parts of the thallus</tissue>
    </source>
</reference>
<evidence type="ECO:0000313" key="3">
    <source>
        <dbReference type="Proteomes" id="UP001633002"/>
    </source>
</evidence>
<organism evidence="2 3">
    <name type="scientific">Riccia sorocarpa</name>
    <dbReference type="NCBI Taxonomy" id="122646"/>
    <lineage>
        <taxon>Eukaryota</taxon>
        <taxon>Viridiplantae</taxon>
        <taxon>Streptophyta</taxon>
        <taxon>Embryophyta</taxon>
        <taxon>Marchantiophyta</taxon>
        <taxon>Marchantiopsida</taxon>
        <taxon>Marchantiidae</taxon>
        <taxon>Marchantiales</taxon>
        <taxon>Ricciaceae</taxon>
        <taxon>Riccia</taxon>
    </lineage>
</organism>
<sequence>MAKSKNKVEKNEAAASQIKTATLKAAKNLSRAQAERAATAASRNVNAYGQKEEGPSRWQERKEAKRQMYLMSTEKAVKLGVRKDLKSSGDRNVTSQQCQKCLQIGHWTYDCKNERTYVSRPSRSQLLKDLKLPPRLYLEESSSLQLVSREEIPETLKDDNKKRKGPMDSDSDSDESGSPPDSDTPESEESSSSTASLSGTFSSDTFSTPSRTSNSEDGESDSGHPKSKRKEEYKGMTTEDACEKRQRKLRNAARKMELKSKNKRRRGNKKR</sequence>
<feature type="compositionally biased region" description="Low complexity" evidence="1">
    <location>
        <begin position="190"/>
        <end position="204"/>
    </location>
</feature>
<evidence type="ECO:0008006" key="4">
    <source>
        <dbReference type="Google" id="ProtNLM"/>
    </source>
</evidence>
<evidence type="ECO:0000256" key="1">
    <source>
        <dbReference type="SAM" id="MobiDB-lite"/>
    </source>
</evidence>
<protein>
    <recommendedName>
        <fullName evidence="4">Zinc finger CCHC domain-containing protein 10</fullName>
    </recommendedName>
</protein>
<feature type="region of interest" description="Disordered" evidence="1">
    <location>
        <begin position="26"/>
        <end position="61"/>
    </location>
</feature>
<name>A0ABD3GG24_9MARC</name>
<dbReference type="Proteomes" id="UP001633002">
    <property type="component" value="Unassembled WGS sequence"/>
</dbReference>
<comment type="caution">
    <text evidence="2">The sequence shown here is derived from an EMBL/GenBank/DDBJ whole genome shotgun (WGS) entry which is preliminary data.</text>
</comment>
<feature type="compositionally biased region" description="Basic and acidic residues" evidence="1">
    <location>
        <begin position="50"/>
        <end position="61"/>
    </location>
</feature>
<feature type="compositionally biased region" description="Basic and acidic residues" evidence="1">
    <location>
        <begin position="221"/>
        <end position="234"/>
    </location>
</feature>
<keyword evidence="3" id="KW-1185">Reference proteome</keyword>
<proteinExistence type="predicted"/>
<accession>A0ABD3GG24</accession>
<dbReference type="InterPro" id="IPR039715">
    <property type="entry name" value="ZCCHC10"/>
</dbReference>
<dbReference type="PANTHER" id="PTHR13491">
    <property type="entry name" value="ZCCHC10 PROTEIN"/>
    <property type="match status" value="1"/>
</dbReference>
<dbReference type="Pfam" id="PF13917">
    <property type="entry name" value="zf-CCHC_3"/>
    <property type="match status" value="1"/>
</dbReference>